<evidence type="ECO:0000313" key="2">
    <source>
        <dbReference type="Proteomes" id="UP001163321"/>
    </source>
</evidence>
<dbReference type="EMBL" id="CM047583">
    <property type="protein sequence ID" value="KAI9913943.1"/>
    <property type="molecule type" value="Genomic_DNA"/>
</dbReference>
<dbReference type="Proteomes" id="UP001163321">
    <property type="component" value="Chromosome 4"/>
</dbReference>
<evidence type="ECO:0000313" key="1">
    <source>
        <dbReference type="EMBL" id="KAI9913943.1"/>
    </source>
</evidence>
<sequence length="76" mass="8700">MIKRKAGTLMSDSVPDVGQLVTIHLKINLREQYIEARVLKYLMDFYKIVEDHGLDRIVGAGTVYDEDGRQSMKARC</sequence>
<reference evidence="1 2" key="1">
    <citation type="journal article" date="2022" name="bioRxiv">
        <title>The genome of the oomycete Peronosclerospora sorghi, a cosmopolitan pathogen of maize and sorghum, is inflated with dispersed pseudogenes.</title>
        <authorList>
            <person name="Fletcher K."/>
            <person name="Martin F."/>
            <person name="Isakeit T."/>
            <person name="Cavanaugh K."/>
            <person name="Magill C."/>
            <person name="Michelmore R."/>
        </authorList>
    </citation>
    <scope>NUCLEOTIDE SEQUENCE [LARGE SCALE GENOMIC DNA]</scope>
    <source>
        <strain evidence="1">P6</strain>
    </source>
</reference>
<gene>
    <name evidence="1" type="ORF">PsorP6_006021</name>
</gene>
<accession>A0ACC0W557</accession>
<name>A0ACC0W557_9STRA</name>
<keyword evidence="2" id="KW-1185">Reference proteome</keyword>
<organism evidence="1 2">
    <name type="scientific">Peronosclerospora sorghi</name>
    <dbReference type="NCBI Taxonomy" id="230839"/>
    <lineage>
        <taxon>Eukaryota</taxon>
        <taxon>Sar</taxon>
        <taxon>Stramenopiles</taxon>
        <taxon>Oomycota</taxon>
        <taxon>Peronosporomycetes</taxon>
        <taxon>Peronosporales</taxon>
        <taxon>Peronosporaceae</taxon>
        <taxon>Peronosclerospora</taxon>
    </lineage>
</organism>
<protein>
    <submittedName>
        <fullName evidence="1">Uncharacterized protein</fullName>
    </submittedName>
</protein>
<comment type="caution">
    <text evidence="1">The sequence shown here is derived from an EMBL/GenBank/DDBJ whole genome shotgun (WGS) entry which is preliminary data.</text>
</comment>
<proteinExistence type="predicted"/>